<keyword evidence="2" id="KW-1185">Reference proteome</keyword>
<accession>A0ABV1VW52</accession>
<evidence type="ECO:0000313" key="1">
    <source>
        <dbReference type="EMBL" id="MER6976150.1"/>
    </source>
</evidence>
<dbReference type="InterPro" id="IPR011032">
    <property type="entry name" value="GroES-like_sf"/>
</dbReference>
<gene>
    <name evidence="1" type="ORF">ABT317_03640</name>
</gene>
<dbReference type="RefSeq" id="WP_086722786.1">
    <property type="nucleotide sequence ID" value="NZ_MUBM01000016.1"/>
</dbReference>
<proteinExistence type="predicted"/>
<evidence type="ECO:0008006" key="3">
    <source>
        <dbReference type="Google" id="ProtNLM"/>
    </source>
</evidence>
<sequence>MIGHRIALVTYRVFEDVLALQVMTSADGTRSQVPRLLHEYRAGRLNLADLVTRTYRLEDIDEAYDDMLEGRVIRGLIVYDESDY</sequence>
<evidence type="ECO:0000313" key="2">
    <source>
        <dbReference type="Proteomes" id="UP001458415"/>
    </source>
</evidence>
<dbReference type="EMBL" id="JBEPCU010000026">
    <property type="protein sequence ID" value="MER6976150.1"/>
    <property type="molecule type" value="Genomic_DNA"/>
</dbReference>
<dbReference type="Gene3D" id="3.90.180.10">
    <property type="entry name" value="Medium-chain alcohol dehydrogenases, catalytic domain"/>
    <property type="match status" value="1"/>
</dbReference>
<dbReference type="SUPFAM" id="SSF50129">
    <property type="entry name" value="GroES-like"/>
    <property type="match status" value="1"/>
</dbReference>
<organism evidence="1 2">
    <name type="scientific">Streptomyces carpinensis</name>
    <dbReference type="NCBI Taxonomy" id="66369"/>
    <lineage>
        <taxon>Bacteria</taxon>
        <taxon>Bacillati</taxon>
        <taxon>Actinomycetota</taxon>
        <taxon>Actinomycetes</taxon>
        <taxon>Kitasatosporales</taxon>
        <taxon>Streptomycetaceae</taxon>
        <taxon>Streptomyces</taxon>
    </lineage>
</organism>
<name>A0ABV1VW52_9ACTN</name>
<reference evidence="1 2" key="1">
    <citation type="submission" date="2024-06" db="EMBL/GenBank/DDBJ databases">
        <title>The Natural Products Discovery Center: Release of the First 8490 Sequenced Strains for Exploring Actinobacteria Biosynthetic Diversity.</title>
        <authorList>
            <person name="Kalkreuter E."/>
            <person name="Kautsar S.A."/>
            <person name="Yang D."/>
            <person name="Bader C.D."/>
            <person name="Teijaro C.N."/>
            <person name="Fluegel L."/>
            <person name="Davis C.M."/>
            <person name="Simpson J.R."/>
            <person name="Lauterbach L."/>
            <person name="Steele A.D."/>
            <person name="Gui C."/>
            <person name="Meng S."/>
            <person name="Li G."/>
            <person name="Viehrig K."/>
            <person name="Ye F."/>
            <person name="Su P."/>
            <person name="Kiefer A.F."/>
            <person name="Nichols A."/>
            <person name="Cepeda A.J."/>
            <person name="Yan W."/>
            <person name="Fan B."/>
            <person name="Jiang Y."/>
            <person name="Adhikari A."/>
            <person name="Zheng C.-J."/>
            <person name="Schuster L."/>
            <person name="Cowan T.M."/>
            <person name="Smanski M.J."/>
            <person name="Chevrette M.G."/>
            <person name="De Carvalho L.P.S."/>
            <person name="Shen B."/>
        </authorList>
    </citation>
    <scope>NUCLEOTIDE SEQUENCE [LARGE SCALE GENOMIC DNA]</scope>
    <source>
        <strain evidence="1 2">NPDC000634</strain>
    </source>
</reference>
<comment type="caution">
    <text evidence="1">The sequence shown here is derived from an EMBL/GenBank/DDBJ whole genome shotgun (WGS) entry which is preliminary data.</text>
</comment>
<dbReference type="Proteomes" id="UP001458415">
    <property type="component" value="Unassembled WGS sequence"/>
</dbReference>
<protein>
    <recommendedName>
        <fullName evidence="3">Alcohol dehydrogenase</fullName>
    </recommendedName>
</protein>